<proteinExistence type="predicted"/>
<dbReference type="Proteomes" id="UP001352223">
    <property type="component" value="Unassembled WGS sequence"/>
</dbReference>
<dbReference type="InterPro" id="IPR020471">
    <property type="entry name" value="AKR"/>
</dbReference>
<dbReference type="PANTHER" id="PTHR42686">
    <property type="entry name" value="GH17980P-RELATED"/>
    <property type="match status" value="1"/>
</dbReference>
<feature type="domain" description="NADP-dependent oxidoreductase" evidence="1">
    <location>
        <begin position="16"/>
        <end position="314"/>
    </location>
</feature>
<keyword evidence="3" id="KW-1185">Reference proteome</keyword>
<evidence type="ECO:0000313" key="2">
    <source>
        <dbReference type="EMBL" id="MEB3960531.1"/>
    </source>
</evidence>
<dbReference type="InterPro" id="IPR023210">
    <property type="entry name" value="NADP_OxRdtase_dom"/>
</dbReference>
<name>A0ABU6C8L4_9ACTN</name>
<dbReference type="CDD" id="cd19162">
    <property type="entry name" value="AKR_FDH"/>
    <property type="match status" value="1"/>
</dbReference>
<dbReference type="Pfam" id="PF00248">
    <property type="entry name" value="Aldo_ket_red"/>
    <property type="match status" value="1"/>
</dbReference>
<dbReference type="RefSeq" id="WP_324767630.1">
    <property type="nucleotide sequence ID" value="NZ_BAAATS010000055.1"/>
</dbReference>
<dbReference type="PANTHER" id="PTHR42686:SF1">
    <property type="entry name" value="GH17980P-RELATED"/>
    <property type="match status" value="1"/>
</dbReference>
<comment type="caution">
    <text evidence="2">The sequence shown here is derived from an EMBL/GenBank/DDBJ whole genome shotgun (WGS) entry which is preliminary data.</text>
</comment>
<dbReference type="SUPFAM" id="SSF51430">
    <property type="entry name" value="NAD(P)-linked oxidoreductase"/>
    <property type="match status" value="1"/>
</dbReference>
<dbReference type="InterPro" id="IPR044477">
    <property type="entry name" value="FDH-like"/>
</dbReference>
<dbReference type="EMBL" id="JAOZYB010000054">
    <property type="protein sequence ID" value="MEB3960531.1"/>
    <property type="molecule type" value="Genomic_DNA"/>
</dbReference>
<gene>
    <name evidence="2" type="ORF">OKJ48_09765</name>
</gene>
<sequence>MKQNRLGKSKVHVTEVGFGGGPLGGLFEPLDDETAAEALEAAWDSGIRYFDTSPHYGIGHSERRIGDLLRGKPRDEWTLSTKVGRLLVPQDPAGRTDEPFKVPATHRRVWDFTRDGVLRSVEDSLERMGVDRIDVLYLHDAEEHFEEALREGFPALAELRAQGTVGAIGAGMYHPGKLTRLVEETDADVVMLSGRYTLLDHSALDDLLPACAARGISVLAASVFNSGLLATARPSASATFDYAPATPQTLERAHRMADICEPHGVTLPAVAMAFPTHHPAVAGIVVGMRTSDEVRRNAAAFEVQIPAQLWNDLRAEGLLDELAPAHT</sequence>
<evidence type="ECO:0000259" key="1">
    <source>
        <dbReference type="Pfam" id="PF00248"/>
    </source>
</evidence>
<protein>
    <submittedName>
        <fullName evidence="2">Aldo/keto reductase</fullName>
    </submittedName>
</protein>
<accession>A0ABU6C8L4</accession>
<evidence type="ECO:0000313" key="3">
    <source>
        <dbReference type="Proteomes" id="UP001352223"/>
    </source>
</evidence>
<organism evidence="2 3">
    <name type="scientific">Streptomyces kunmingensis</name>
    <dbReference type="NCBI Taxonomy" id="68225"/>
    <lineage>
        <taxon>Bacteria</taxon>
        <taxon>Bacillati</taxon>
        <taxon>Actinomycetota</taxon>
        <taxon>Actinomycetes</taxon>
        <taxon>Kitasatosporales</taxon>
        <taxon>Streptomycetaceae</taxon>
        <taxon>Streptomyces</taxon>
    </lineage>
</organism>
<reference evidence="2 3" key="1">
    <citation type="submission" date="2022-10" db="EMBL/GenBank/DDBJ databases">
        <authorList>
            <person name="Xie J."/>
            <person name="Shen N."/>
        </authorList>
    </citation>
    <scope>NUCLEOTIDE SEQUENCE [LARGE SCALE GENOMIC DNA]</scope>
    <source>
        <strain evidence="2 3">DSM 41681</strain>
    </source>
</reference>
<dbReference type="InterPro" id="IPR036812">
    <property type="entry name" value="NAD(P)_OxRdtase_dom_sf"/>
</dbReference>
<dbReference type="Gene3D" id="3.20.20.100">
    <property type="entry name" value="NADP-dependent oxidoreductase domain"/>
    <property type="match status" value="1"/>
</dbReference>